<organism evidence="6 7">
    <name type="scientific">Sporothrix curviconia</name>
    <dbReference type="NCBI Taxonomy" id="1260050"/>
    <lineage>
        <taxon>Eukaryota</taxon>
        <taxon>Fungi</taxon>
        <taxon>Dikarya</taxon>
        <taxon>Ascomycota</taxon>
        <taxon>Pezizomycotina</taxon>
        <taxon>Sordariomycetes</taxon>
        <taxon>Sordariomycetidae</taxon>
        <taxon>Ophiostomatales</taxon>
        <taxon>Ophiostomataceae</taxon>
        <taxon>Sporothrix</taxon>
    </lineage>
</organism>
<feature type="region of interest" description="Disordered" evidence="3">
    <location>
        <begin position="429"/>
        <end position="451"/>
    </location>
</feature>
<feature type="region of interest" description="Disordered" evidence="3">
    <location>
        <begin position="915"/>
        <end position="935"/>
    </location>
</feature>
<feature type="compositionally biased region" description="Basic residues" evidence="3">
    <location>
        <begin position="1240"/>
        <end position="1255"/>
    </location>
</feature>
<feature type="compositionally biased region" description="Basic and acidic residues" evidence="3">
    <location>
        <begin position="1631"/>
        <end position="1640"/>
    </location>
</feature>
<feature type="region of interest" description="Disordered" evidence="3">
    <location>
        <begin position="778"/>
        <end position="818"/>
    </location>
</feature>
<feature type="compositionally biased region" description="Polar residues" evidence="3">
    <location>
        <begin position="801"/>
        <end position="818"/>
    </location>
</feature>
<reference evidence="6 7" key="1">
    <citation type="submission" date="2024-01" db="EMBL/GenBank/DDBJ databases">
        <authorList>
            <person name="Allen C."/>
            <person name="Tagirdzhanova G."/>
        </authorList>
    </citation>
    <scope>NUCLEOTIDE SEQUENCE [LARGE SCALE GENOMIC DNA]</scope>
</reference>
<gene>
    <name evidence="6" type="primary">LTE1</name>
    <name evidence="6" type="ORF">SCUCBS95973_007188</name>
</gene>
<dbReference type="Proteomes" id="UP001642405">
    <property type="component" value="Unassembled WGS sequence"/>
</dbReference>
<dbReference type="Gene3D" id="1.10.840.10">
    <property type="entry name" value="Ras guanine-nucleotide exchange factors catalytic domain"/>
    <property type="match status" value="1"/>
</dbReference>
<dbReference type="PROSITE" id="PS50009">
    <property type="entry name" value="RASGEF_CAT"/>
    <property type="match status" value="1"/>
</dbReference>
<feature type="region of interest" description="Disordered" evidence="3">
    <location>
        <begin position="283"/>
        <end position="312"/>
    </location>
</feature>
<dbReference type="InterPro" id="IPR000651">
    <property type="entry name" value="Ras-like_Gua-exchang_fac_N"/>
</dbReference>
<proteinExistence type="predicted"/>
<feature type="domain" description="Ras-GEF" evidence="4">
    <location>
        <begin position="1858"/>
        <end position="2105"/>
    </location>
</feature>
<feature type="region of interest" description="Disordered" evidence="3">
    <location>
        <begin position="23"/>
        <end position="144"/>
    </location>
</feature>
<evidence type="ECO:0000259" key="5">
    <source>
        <dbReference type="PROSITE" id="PS50212"/>
    </source>
</evidence>
<sequence>MEAAFELPIQSPTGERIVIDRTTTTYSRMRPPSPPEAPSLSLLRAAHPRSSLSPRRIPGSSLNTRTRLAATATAAKAHGAAAAPGTDSGGSLRELKLRRLTQPRETDRQAAGLPIGRPKKRTSPTAMSKSLLPATERKSQEENKLDRLAKKDVLDGSDKWEIAPDGASAGREGRQFTVANVGNNGRIYLRPTVRPAHLRSPQPNFVFPMTPPGTAGLDILMQDKDKRGEQQQDQRQRRLEIQQRPLPVDTAAANIIYGSDWATDHASSPTALPLPRPRFIANNTSRGPISRPNTAGAAVARPGGGHRRAISDSTIQDTSIARESEPGGFKVVITQPTDDKQRAKTLEDLGLKHPNLSAPHLEIAIPTWKLGTPRFNTQGAPLLRGSSYTPTDEPHSRRLSYFSPAFNHSHSLLEEQDQSISPRQGLFERQRNKAPGVAPSVSSPRSRSEDQQLLGVHTTYHSNYALVVPDMFDALTFKPACDDRTIVRFSPATNAVTAATPPRLVAEITSPKFMDYDLVSDFFLTYRAFLDAKNLARMLIARLRWAVARDDEAGMVVRVRTFVALRHWILNYFMDDFVVDYDLRVLFCDLLNGFVAELSQDPRGRKVQLKILTELKKCWRRSCAQYWDGAEFDDSLGPEVPIAHGGIAGHRNPALDPSFWEQVALGTLPDDDTTDDGTNFLTHFQSPESMVPPEPGSTFYAAGSQRGNIDSIVLGDRPATPESRELSSEISARRQASPVSISSLDIVSCSFPTKNMRLLQASMGQPLGAHPAEPSLVYSSSGPIATTPRALVGKRVRPSDGQKTSGQSPQHQRNNSLTDSLREHASTMDKLLQKNNEIILSLPYAGSLVRGAVFPPGQPYVDVLPPGTSGGMSRQTTLFQPFPIESLDPQKEKASAMSSQGMRKLLGSVRRALSTRSPTESPAHGNFLNISPLGPRGATTNRLPGTAIVPQAQPRMNGSRVPVRIDLLGAKTAEDFKVAVREDAASVDAGAAAQADAEGPGEASQAPEAPGHHQPGTKAAPSAYSDSLFLGWAPGNLDDLVRPVSDAGITTGSKSVVIVDGTLPLDYPAMTGALGLPGSNNGSVDAFGETFLSVAADPTPPTTPPGLPVETPRRSSYIIGQVSRPSLSMDPLPPFVPDIDTVLGQSSIAEPSQLPIADTSIRPSSDILAPVLHEADSIILPERPIGEDRGENLDEVLHEALHEALHDDITVNKNVLPRNSFGMPSSPPIRRPQPSWIQGHSRHRSSRSHKSHLSHLSHISGRPYSRRRFASFASGTALPTGVLSFGASTYTDASADDASEAQEPQPPRVLRRRPGGDLRAVKNVGDLDQGPIRRSRSVGSLTTYSESFRSSFVPSRAPDSGGFVDVISVDFTAPRNKEDTFSVGMMTGKKPQKRMSYFSTHSSKPVMRPSFEAEAKKLAQIPDDVDDDGGVESALLKLEGRYESRSKKLSFGEPSFKVYSPAMAGKEGISAPLSGILASQRTQDRRLTAEEKIDRRHLQIVNSDLAPAHQSMLSKLGQQSTTTTAETELGAIESQDGTETDEPRGSSMAPSSHTPAFSPPPVFRPAAVPRMAEDVQSFLSEGSVESYSPIPLLYRGLTDEGRSNGAPTEEWANQSVFEEVHEGSVPTPTGPRDERPHPDSYEVVEKTQSIEKMRADEAMPQSPRQGTDTSFLEDGSDHASDLSSELSVEFPDDDDDAGTEIYGHSDARRAARTNTVISRLPAHPLGDPEIEPVQTPTVPFQEQHPGKLVEVDSLYDGHPPSPPMTLAQALQMSPDTAKIPELHDFQVWEDKPLPPTPGPGGTAPASLRSRTAQEAEVLGAAGLRSVFEQPAAAAVTATAKSEATRVFSVHLPFILAFESEVLAQQFTLIEKDALHEIDWKELIEMRWKNAENGNARSWVDFLRNSDARGVEVVIARFNIMVKWAISEVILTQDLEERARCIIKYIHIAAHCRRYRNYATMSQIAIALTTNEISRLTRTWAVVPPTEVRMLRELEALVSPTRNFYSLRAEMEAVGIDNADAGCIPFVGIYTHDLLFNAQRPSEIASSPTTAPLVNFERCRIAASIVKTLLRLVEASALYTFQPIEGITERCLWMSALTDDDIRKYSDALE</sequence>
<feature type="compositionally biased region" description="Polar residues" evidence="3">
    <location>
        <begin position="283"/>
        <end position="293"/>
    </location>
</feature>
<dbReference type="InterPro" id="IPR023578">
    <property type="entry name" value="Ras_GEF_dom_sf"/>
</dbReference>
<feature type="region of interest" description="Disordered" evidence="3">
    <location>
        <begin position="1294"/>
        <end position="1335"/>
    </location>
</feature>
<evidence type="ECO:0000313" key="7">
    <source>
        <dbReference type="Proteomes" id="UP001642405"/>
    </source>
</evidence>
<keyword evidence="1 2" id="KW-0344">Guanine-nucleotide releasing factor</keyword>
<feature type="region of interest" description="Disordered" evidence="3">
    <location>
        <begin position="225"/>
        <end position="244"/>
    </location>
</feature>
<dbReference type="EMBL" id="CAWUHB010000048">
    <property type="protein sequence ID" value="CAK7229342.1"/>
    <property type="molecule type" value="Genomic_DNA"/>
</dbReference>
<dbReference type="InterPro" id="IPR001895">
    <property type="entry name" value="RASGEF_cat_dom"/>
</dbReference>
<feature type="compositionally biased region" description="Basic and acidic residues" evidence="3">
    <location>
        <begin position="135"/>
        <end position="144"/>
    </location>
</feature>
<feature type="compositionally biased region" description="Polar residues" evidence="3">
    <location>
        <begin position="1511"/>
        <end position="1526"/>
    </location>
</feature>
<dbReference type="Pfam" id="PF00618">
    <property type="entry name" value="RasGEF_N"/>
    <property type="match status" value="1"/>
</dbReference>
<dbReference type="InterPro" id="IPR008937">
    <property type="entry name" value="Ras-like_GEF"/>
</dbReference>
<dbReference type="SMART" id="SM00147">
    <property type="entry name" value="RasGEF"/>
    <property type="match status" value="1"/>
</dbReference>
<dbReference type="PROSITE" id="PS50212">
    <property type="entry name" value="RASGEF_NTER"/>
    <property type="match status" value="1"/>
</dbReference>
<feature type="compositionally biased region" description="Basic and acidic residues" evidence="3">
    <location>
        <begin position="93"/>
        <end position="108"/>
    </location>
</feature>
<dbReference type="Pfam" id="PF00617">
    <property type="entry name" value="RasGEF"/>
    <property type="match status" value="1"/>
</dbReference>
<feature type="region of interest" description="Disordered" evidence="3">
    <location>
        <begin position="1616"/>
        <end position="1640"/>
    </location>
</feature>
<feature type="region of interest" description="Disordered" evidence="3">
    <location>
        <begin position="1652"/>
        <end position="1706"/>
    </location>
</feature>
<protein>
    <submittedName>
        <fullName evidence="6">Guanine nucleotide exchange factor lte1</fullName>
    </submittedName>
</protein>
<dbReference type="CDD" id="cd06224">
    <property type="entry name" value="REM"/>
    <property type="match status" value="1"/>
</dbReference>
<feature type="region of interest" description="Disordered" evidence="3">
    <location>
        <begin position="1511"/>
        <end position="1565"/>
    </location>
</feature>
<feature type="domain" description="N-terminal Ras-GEF" evidence="5">
    <location>
        <begin position="492"/>
        <end position="619"/>
    </location>
</feature>
<dbReference type="Gene3D" id="1.20.870.10">
    <property type="entry name" value="Son of sevenless (SoS) protein Chain: S domain 1"/>
    <property type="match status" value="1"/>
</dbReference>
<dbReference type="InterPro" id="IPR036964">
    <property type="entry name" value="RASGEF_cat_dom_sf"/>
</dbReference>
<feature type="compositionally biased region" description="Basic and acidic residues" evidence="3">
    <location>
        <begin position="225"/>
        <end position="241"/>
    </location>
</feature>
<evidence type="ECO:0000313" key="6">
    <source>
        <dbReference type="EMBL" id="CAK7229342.1"/>
    </source>
</evidence>
<feature type="region of interest" description="Disordered" evidence="3">
    <location>
        <begin position="1216"/>
        <end position="1259"/>
    </location>
</feature>
<comment type="caution">
    <text evidence="6">The sequence shown here is derived from an EMBL/GenBank/DDBJ whole genome shotgun (WGS) entry which is preliminary data.</text>
</comment>
<evidence type="ECO:0000259" key="4">
    <source>
        <dbReference type="PROSITE" id="PS50009"/>
    </source>
</evidence>
<feature type="region of interest" description="Disordered" evidence="3">
    <location>
        <begin position="989"/>
        <end position="1021"/>
    </location>
</feature>
<feature type="compositionally biased region" description="Low complexity" evidence="3">
    <location>
        <begin position="69"/>
        <end position="83"/>
    </location>
</feature>
<keyword evidence="7" id="KW-1185">Reference proteome</keyword>
<evidence type="ECO:0000256" key="2">
    <source>
        <dbReference type="PROSITE-ProRule" id="PRU00168"/>
    </source>
</evidence>
<evidence type="ECO:0000256" key="3">
    <source>
        <dbReference type="SAM" id="MobiDB-lite"/>
    </source>
</evidence>
<evidence type="ECO:0000256" key="1">
    <source>
        <dbReference type="ARBA" id="ARBA00022658"/>
    </source>
</evidence>
<dbReference type="SMART" id="SM00229">
    <property type="entry name" value="RasGEFN"/>
    <property type="match status" value="1"/>
</dbReference>
<accession>A0ABP0CBA4</accession>
<name>A0ABP0CBA4_9PEZI</name>
<feature type="compositionally biased region" description="Low complexity" evidence="3">
    <location>
        <begin position="434"/>
        <end position="445"/>
    </location>
</feature>
<dbReference type="PANTHER" id="PTHR23113">
    <property type="entry name" value="GUANINE NUCLEOTIDE EXCHANGE FACTOR"/>
    <property type="match status" value="1"/>
</dbReference>
<dbReference type="PANTHER" id="PTHR23113:SF363">
    <property type="entry name" value="PROTEIN SON OF SEVENLESS"/>
    <property type="match status" value="1"/>
</dbReference>
<feature type="compositionally biased region" description="Low complexity" evidence="3">
    <location>
        <begin position="989"/>
        <end position="1003"/>
    </location>
</feature>
<dbReference type="SUPFAM" id="SSF48366">
    <property type="entry name" value="Ras GEF"/>
    <property type="match status" value="1"/>
</dbReference>